<name>W2H0I2_PHYNI</name>
<reference evidence="3" key="1">
    <citation type="submission" date="2013-11" db="EMBL/GenBank/DDBJ databases">
        <title>The Genome Sequence of Phytophthora parasitica CJ02B3.</title>
        <authorList>
            <consortium name="The Broad Institute Genomics Platform"/>
            <person name="Russ C."/>
            <person name="Tyler B."/>
            <person name="Panabieres F."/>
            <person name="Shan W."/>
            <person name="Tripathy S."/>
            <person name="Grunwald N."/>
            <person name="Machado M."/>
            <person name="Johnson C.S."/>
            <person name="Arredondo F."/>
            <person name="Hong C."/>
            <person name="Coffey M."/>
            <person name="Young S.K."/>
            <person name="Zeng Q."/>
            <person name="Gargeya S."/>
            <person name="Fitzgerald M."/>
            <person name="Abouelleil A."/>
            <person name="Alvarado L."/>
            <person name="Chapman S.B."/>
            <person name="Gainer-Dewar J."/>
            <person name="Goldberg J."/>
            <person name="Griggs A."/>
            <person name="Gujja S."/>
            <person name="Hansen M."/>
            <person name="Howarth C."/>
            <person name="Imamovic A."/>
            <person name="Ireland A."/>
            <person name="Larimer J."/>
            <person name="McCowan C."/>
            <person name="Murphy C."/>
            <person name="Pearson M."/>
            <person name="Poon T.W."/>
            <person name="Priest M."/>
            <person name="Roberts A."/>
            <person name="Saif S."/>
            <person name="Shea T."/>
            <person name="Sykes S."/>
            <person name="Wortman J."/>
            <person name="Nusbaum C."/>
            <person name="Birren B."/>
        </authorList>
    </citation>
    <scope>NUCLEOTIDE SEQUENCE [LARGE SCALE GENOMIC DNA]</scope>
    <source>
        <strain evidence="3">CJ02B3</strain>
    </source>
</reference>
<feature type="region of interest" description="Disordered" evidence="1">
    <location>
        <begin position="492"/>
        <end position="532"/>
    </location>
</feature>
<gene>
    <name evidence="3" type="ORF">L915_07628</name>
</gene>
<feature type="domain" description="PiggyBac transposable element-derived protein" evidence="2">
    <location>
        <begin position="23"/>
        <end position="366"/>
    </location>
</feature>
<dbReference type="Pfam" id="PF13843">
    <property type="entry name" value="DDE_Tnp_1_7"/>
    <property type="match status" value="1"/>
</dbReference>
<dbReference type="InterPro" id="IPR029526">
    <property type="entry name" value="PGBD"/>
</dbReference>
<dbReference type="VEuPathDB" id="FungiDB:PPTG_22826"/>
<feature type="compositionally biased region" description="Acidic residues" evidence="1">
    <location>
        <begin position="519"/>
        <end position="532"/>
    </location>
</feature>
<sequence>MFQKQSDAGKGKSREEVLDAETKKHKQIKGYEIVRCIGLLVARMFCPHSRRLADHWATATTGAIPGGTFGRYMSKARFGRIMQNLHFSNNTDPRAGTDRAGKICPVQEKMQETFRAGYHLPAVFSFDEAVIPSRSRHNVTRQYLKDKPHTWGTKMFMACCAETSYCTRLEVLCGKDHHSSELGGEDPQKFSADPNSGPAAVVWNLHEVLPPPVDGVFHAVVTDRFYTSVQLALQLLGRSVYSIGTIQPNRVGYLTEVTAKSKSRPHGVARGTTKMAVAKAVPEMTALLWWDSSRAMETCERRIPGGKKMVVPCPSMMRDYQRWMGGVDIHDQLRLQRYSVQLWVVFRKYYKTIFLGLVDMAIANAFIIFREAWKMNIGVGSADHAKFMRMPQAQMLELKDSDFADVAMSPAPPTPSTQPRPISSEHTLTVSPNWDSVKIRRDKKERCASRFYCEACSDGESRIYLCDRVRPKHYPGNNLTCFQIWHSKWKNGSERPRPLVGRDIQMRGLGKKRRRPSSGDEDEEADEEDGSE</sequence>
<dbReference type="EMBL" id="KI686028">
    <property type="protein sequence ID" value="ETK88060.1"/>
    <property type="molecule type" value="Genomic_DNA"/>
</dbReference>
<evidence type="ECO:0000256" key="1">
    <source>
        <dbReference type="SAM" id="MobiDB-lite"/>
    </source>
</evidence>
<dbReference type="PANTHER" id="PTHR46599">
    <property type="entry name" value="PIGGYBAC TRANSPOSABLE ELEMENT-DERIVED PROTEIN 4"/>
    <property type="match status" value="1"/>
</dbReference>
<evidence type="ECO:0000313" key="3">
    <source>
        <dbReference type="EMBL" id="ETK88060.1"/>
    </source>
</evidence>
<protein>
    <recommendedName>
        <fullName evidence="2">PiggyBac transposable element-derived protein domain-containing protein</fullName>
    </recommendedName>
</protein>
<dbReference type="Proteomes" id="UP000053236">
    <property type="component" value="Unassembled WGS sequence"/>
</dbReference>
<organism evidence="3">
    <name type="scientific">Phytophthora nicotianae</name>
    <name type="common">Potato buckeye rot agent</name>
    <name type="synonym">Phytophthora parasitica</name>
    <dbReference type="NCBI Taxonomy" id="4792"/>
    <lineage>
        <taxon>Eukaryota</taxon>
        <taxon>Sar</taxon>
        <taxon>Stramenopiles</taxon>
        <taxon>Oomycota</taxon>
        <taxon>Peronosporomycetes</taxon>
        <taxon>Peronosporales</taxon>
        <taxon>Peronosporaceae</taxon>
        <taxon>Phytophthora</taxon>
    </lineage>
</organism>
<evidence type="ECO:0000259" key="2">
    <source>
        <dbReference type="Pfam" id="PF13843"/>
    </source>
</evidence>
<dbReference type="AlphaFoldDB" id="W2H0I2"/>
<accession>W2H0I2</accession>
<dbReference type="PANTHER" id="PTHR46599:SF3">
    <property type="entry name" value="PIGGYBAC TRANSPOSABLE ELEMENT-DERIVED PROTEIN 4"/>
    <property type="match status" value="1"/>
</dbReference>
<proteinExistence type="predicted"/>